<keyword evidence="5" id="KW-0966">Cell projection</keyword>
<dbReference type="RefSeq" id="WP_102111095.1">
    <property type="nucleotide sequence ID" value="NZ_BMGN01000004.1"/>
</dbReference>
<dbReference type="Gene3D" id="1.20.1330.10">
    <property type="entry name" value="f41 fragment of flagellin, N-terminal domain"/>
    <property type="match status" value="2"/>
</dbReference>
<evidence type="ECO:0000256" key="3">
    <source>
        <dbReference type="ARBA" id="ARBA00005709"/>
    </source>
</evidence>
<dbReference type="KEGG" id="ncb:C0V82_03225"/>
<protein>
    <submittedName>
        <fullName evidence="5">Flagellin</fullName>
    </submittedName>
</protein>
<keyword evidence="5" id="KW-0969">Cilium</keyword>
<reference evidence="5 6" key="1">
    <citation type="submission" date="2017-12" db="EMBL/GenBank/DDBJ databases">
        <title>Genomes of bacteria within cyanobacterial aggregates.</title>
        <authorList>
            <person name="Cai H."/>
        </authorList>
    </citation>
    <scope>NUCLEOTIDE SEQUENCE [LARGE SCALE GENOMIC DNA]</scope>
    <source>
        <strain evidence="5 6">TH16</strain>
    </source>
</reference>
<dbReference type="EMBL" id="CP025611">
    <property type="protein sequence ID" value="AUN29359.1"/>
    <property type="molecule type" value="Genomic_DNA"/>
</dbReference>
<comment type="similarity">
    <text evidence="3">Belongs to the bacterial flagellin family.</text>
</comment>
<dbReference type="AlphaFoldDB" id="A0A2K9N8F6"/>
<dbReference type="PANTHER" id="PTHR42792">
    <property type="entry name" value="FLAGELLIN"/>
    <property type="match status" value="1"/>
</dbReference>
<evidence type="ECO:0000256" key="1">
    <source>
        <dbReference type="ARBA" id="ARBA00004365"/>
    </source>
</evidence>
<keyword evidence="4" id="KW-0975">Bacterial flagellum</keyword>
<sequence length="649" mass="67899">MSTSDVQLTAGMRNNLLLLQKTNKQVESIQNRLSTGNKINSALDGPTNFFAAKGLSVRATDLSKLKESMGQSISTIQAGDKGITAIESLIEQAKGLTTTAYGNLGTDAASVATRKSLADQFNRLKDQIDKIARDSGYQGKNLLVGNGLTLDSTAGSRANVNSIEGMSNSRVTNVVSADTYSIRVTGTGAISADLEDIAKAETARGIASLKVSGTISATAGNFADVSIEMRGNVGRERTLVITEGAESRTVKFFDNTQAAVASTVTAGTSGTAQVSKVTISGSIEEGDTFTATVNGKAYSYKVTADDLVTSAGVTRNPAELRQQVASKLAGEVAKSTDFGGDGTTAASDPLPTTLGTADNTGARFNIAYGSTNGTPNDYFEIQSDLTTGTGVSFNLGATSTNTLDKAVSISFSSGTVVTFTVDRTALDNLGTSGNGTSTVEKNVDLTVSATNLNGVTIERSAANARGSGKLSDGENSLAFDSGTVRFEVDSATLKQAASAQRSNNLITVQRTDANTENDLTVQFNEANTSTISVVSQNIQTDGQGLRLDYAQNNFLDRADIDKAVSSLDFATAKLRSTSQALSTNLNIIQTRENFTSEFSNVLTEGSNKLVQADQNEEGANLLLLQTRQQLGTISLSLANQAQQAILRLF</sequence>
<keyword evidence="5" id="KW-0282">Flagellum</keyword>
<dbReference type="InterPro" id="IPR001029">
    <property type="entry name" value="Flagellin_N"/>
</dbReference>
<dbReference type="GO" id="GO:0005576">
    <property type="term" value="C:extracellular region"/>
    <property type="evidence" value="ECO:0007669"/>
    <property type="project" value="UniProtKB-SubCell"/>
</dbReference>
<dbReference type="InterPro" id="IPR001492">
    <property type="entry name" value="Flagellin"/>
</dbReference>
<dbReference type="Pfam" id="PF00669">
    <property type="entry name" value="Flagellin_N"/>
    <property type="match status" value="1"/>
</dbReference>
<name>A0A2K9N8F6_9PROT</name>
<dbReference type="Proteomes" id="UP000234752">
    <property type="component" value="Chromosome eg_1"/>
</dbReference>
<evidence type="ECO:0000313" key="6">
    <source>
        <dbReference type="Proteomes" id="UP000234752"/>
    </source>
</evidence>
<evidence type="ECO:0000256" key="4">
    <source>
        <dbReference type="ARBA" id="ARBA00023143"/>
    </source>
</evidence>
<evidence type="ECO:0000313" key="5">
    <source>
        <dbReference type="EMBL" id="AUN29359.1"/>
    </source>
</evidence>
<accession>A0A2K9N8F6</accession>
<proteinExistence type="inferred from homology"/>
<gene>
    <name evidence="5" type="ORF">C0V82_03225</name>
</gene>
<organism evidence="5 6">
    <name type="scientific">Niveispirillum cyanobacteriorum</name>
    <dbReference type="NCBI Taxonomy" id="1612173"/>
    <lineage>
        <taxon>Bacteria</taxon>
        <taxon>Pseudomonadati</taxon>
        <taxon>Pseudomonadota</taxon>
        <taxon>Alphaproteobacteria</taxon>
        <taxon>Rhodospirillales</taxon>
        <taxon>Azospirillaceae</taxon>
        <taxon>Niveispirillum</taxon>
    </lineage>
</organism>
<dbReference type="OrthoDB" id="9808068at2"/>
<dbReference type="GO" id="GO:0009288">
    <property type="term" value="C:bacterial-type flagellum"/>
    <property type="evidence" value="ECO:0007669"/>
    <property type="project" value="UniProtKB-SubCell"/>
</dbReference>
<comment type="subcellular location">
    <subcellularLocation>
        <location evidence="1">Bacterial flagellum</location>
    </subcellularLocation>
    <subcellularLocation>
        <location evidence="2">Secreted</location>
    </subcellularLocation>
</comment>
<dbReference type="SUPFAM" id="SSF64518">
    <property type="entry name" value="Phase 1 flagellin"/>
    <property type="match status" value="2"/>
</dbReference>
<dbReference type="PANTHER" id="PTHR42792:SF2">
    <property type="entry name" value="FLAGELLIN"/>
    <property type="match status" value="1"/>
</dbReference>
<dbReference type="GO" id="GO:0005198">
    <property type="term" value="F:structural molecule activity"/>
    <property type="evidence" value="ECO:0007669"/>
    <property type="project" value="InterPro"/>
</dbReference>
<evidence type="ECO:0000256" key="2">
    <source>
        <dbReference type="ARBA" id="ARBA00004613"/>
    </source>
</evidence>
<keyword evidence="6" id="KW-1185">Reference proteome</keyword>